<dbReference type="AlphaFoldDB" id="A0A160IPK9"/>
<dbReference type="SMART" id="SM00344">
    <property type="entry name" value="HTH_ASNC"/>
    <property type="match status" value="1"/>
</dbReference>
<dbReference type="InterPro" id="IPR011991">
    <property type="entry name" value="ArsR-like_HTH"/>
</dbReference>
<dbReference type="SUPFAM" id="SSF46785">
    <property type="entry name" value="Winged helix' DNA-binding domain"/>
    <property type="match status" value="1"/>
</dbReference>
<dbReference type="PANTHER" id="PTHR30154:SF20">
    <property type="entry name" value="LEUCINE-RESPONSIVE REGULATORY PROTEIN"/>
    <property type="match status" value="1"/>
</dbReference>
<dbReference type="InterPro" id="IPR019887">
    <property type="entry name" value="Tscrpt_reg_AsnC/Lrp_C"/>
</dbReference>
<dbReference type="FunFam" id="1.10.10.10:FF:000186">
    <property type="entry name" value="AsnC family transcriptional regulator"/>
    <property type="match status" value="1"/>
</dbReference>
<dbReference type="Pfam" id="PF13404">
    <property type="entry name" value="HTH_AsnC-type"/>
    <property type="match status" value="1"/>
</dbReference>
<dbReference type="Gene3D" id="1.10.10.10">
    <property type="entry name" value="Winged helix-like DNA-binding domain superfamily/Winged helix DNA-binding domain"/>
    <property type="match status" value="1"/>
</dbReference>
<name>A0A160IPK9_9BACL</name>
<reference evidence="1 2" key="1">
    <citation type="submission" date="2016-04" db="EMBL/GenBank/DDBJ databases">
        <title>Complete genome sequence of Fictibacillus phosphorivorans G25-29, a strain toxic to nematodes.</title>
        <authorList>
            <person name="Zheng Z."/>
        </authorList>
    </citation>
    <scope>NUCLEOTIDE SEQUENCE [LARGE SCALE GENOMIC DNA]</scope>
    <source>
        <strain evidence="1 2">G25-29</strain>
    </source>
</reference>
<dbReference type="InterPro" id="IPR000485">
    <property type="entry name" value="AsnC-type_HTH_dom"/>
</dbReference>
<dbReference type="Pfam" id="PF01037">
    <property type="entry name" value="AsnC_trans_reg"/>
    <property type="match status" value="1"/>
</dbReference>
<dbReference type="Proteomes" id="UP000076623">
    <property type="component" value="Chromosome"/>
</dbReference>
<dbReference type="GO" id="GO:0005829">
    <property type="term" value="C:cytosol"/>
    <property type="evidence" value="ECO:0007669"/>
    <property type="project" value="TreeGrafter"/>
</dbReference>
<dbReference type="GO" id="GO:0043565">
    <property type="term" value="F:sequence-specific DNA binding"/>
    <property type="evidence" value="ECO:0007669"/>
    <property type="project" value="InterPro"/>
</dbReference>
<dbReference type="PANTHER" id="PTHR30154">
    <property type="entry name" value="LEUCINE-RESPONSIVE REGULATORY PROTEIN"/>
    <property type="match status" value="1"/>
</dbReference>
<dbReference type="InterPro" id="IPR019888">
    <property type="entry name" value="Tscrpt_reg_AsnC-like"/>
</dbReference>
<organism evidence="1 2">
    <name type="scientific">Fictibacillus phosphorivorans</name>
    <dbReference type="NCBI Taxonomy" id="1221500"/>
    <lineage>
        <taxon>Bacteria</taxon>
        <taxon>Bacillati</taxon>
        <taxon>Bacillota</taxon>
        <taxon>Bacilli</taxon>
        <taxon>Bacillales</taxon>
        <taxon>Fictibacillaceae</taxon>
        <taxon>Fictibacillus</taxon>
    </lineage>
</organism>
<dbReference type="GO" id="GO:0043200">
    <property type="term" value="P:response to amino acid"/>
    <property type="evidence" value="ECO:0007669"/>
    <property type="project" value="TreeGrafter"/>
</dbReference>
<dbReference type="Gene3D" id="3.30.70.920">
    <property type="match status" value="1"/>
</dbReference>
<dbReference type="InterPro" id="IPR011008">
    <property type="entry name" value="Dimeric_a/b-barrel"/>
</dbReference>
<keyword evidence="2" id="KW-1185">Reference proteome</keyword>
<dbReference type="CDD" id="cd00090">
    <property type="entry name" value="HTH_ARSR"/>
    <property type="match status" value="1"/>
</dbReference>
<proteinExistence type="predicted"/>
<protein>
    <submittedName>
        <fullName evidence="1">AsnC family transcriptional regulator</fullName>
    </submittedName>
</protein>
<dbReference type="EMBL" id="CP015378">
    <property type="protein sequence ID" value="ANC77612.1"/>
    <property type="molecule type" value="Genomic_DNA"/>
</dbReference>
<accession>A0A160IPK9</accession>
<dbReference type="SUPFAM" id="SSF54909">
    <property type="entry name" value="Dimeric alpha+beta barrel"/>
    <property type="match status" value="1"/>
</dbReference>
<dbReference type="PROSITE" id="PS50956">
    <property type="entry name" value="HTH_ASNC_2"/>
    <property type="match status" value="1"/>
</dbReference>
<evidence type="ECO:0000313" key="1">
    <source>
        <dbReference type="EMBL" id="ANC77612.1"/>
    </source>
</evidence>
<dbReference type="OrthoDB" id="34294at2"/>
<evidence type="ECO:0000313" key="2">
    <source>
        <dbReference type="Proteomes" id="UP000076623"/>
    </source>
</evidence>
<dbReference type="InterPro" id="IPR036390">
    <property type="entry name" value="WH_DNA-bd_sf"/>
</dbReference>
<sequence>MDEIDKEILLHLQQDARLSITALGKKVGLSNPAVHERVKKLEDKQIIEGYKAIINPEKMNKPIMAFILYDNTKCKPFVEFCKDHPDVIECHRLAGQYNYLIKIVTHSVESLERFIDDSMTFGQPSTLIRLSSPVSDKSLC</sequence>
<dbReference type="RefSeq" id="WP_066395489.1">
    <property type="nucleotide sequence ID" value="NZ_CP015378.1"/>
</dbReference>
<dbReference type="InterPro" id="IPR036388">
    <property type="entry name" value="WH-like_DNA-bd_sf"/>
</dbReference>
<dbReference type="PRINTS" id="PR00033">
    <property type="entry name" value="HTHASNC"/>
</dbReference>
<dbReference type="KEGG" id="fpn:ABE65_012725"/>
<gene>
    <name evidence="1" type="ORF">ABE65_012725</name>
</gene>